<dbReference type="SUPFAM" id="SSF46689">
    <property type="entry name" value="Homeodomain-like"/>
    <property type="match status" value="2"/>
</dbReference>
<dbReference type="GO" id="GO:0005634">
    <property type="term" value="C:nucleus"/>
    <property type="evidence" value="ECO:0007669"/>
    <property type="project" value="TreeGrafter"/>
</dbReference>
<dbReference type="PROSITE" id="PS51294">
    <property type="entry name" value="HTH_MYB"/>
    <property type="match status" value="1"/>
</dbReference>
<evidence type="ECO:0000313" key="4">
    <source>
        <dbReference type="Proteomes" id="UP000187209"/>
    </source>
</evidence>
<name>A0A1R2AY69_9CILI</name>
<accession>A0A1R2AY69</accession>
<dbReference type="OrthoDB" id="2143914at2759"/>
<dbReference type="SMART" id="SM00717">
    <property type="entry name" value="SANT"/>
    <property type="match status" value="2"/>
</dbReference>
<organism evidence="3 4">
    <name type="scientific">Stentor coeruleus</name>
    <dbReference type="NCBI Taxonomy" id="5963"/>
    <lineage>
        <taxon>Eukaryota</taxon>
        <taxon>Sar</taxon>
        <taxon>Alveolata</taxon>
        <taxon>Ciliophora</taxon>
        <taxon>Postciliodesmatophora</taxon>
        <taxon>Heterotrichea</taxon>
        <taxon>Heterotrichida</taxon>
        <taxon>Stentoridae</taxon>
        <taxon>Stentor</taxon>
    </lineage>
</organism>
<gene>
    <name evidence="3" type="ORF">SteCoe_32832</name>
</gene>
<dbReference type="PANTHER" id="PTHR45614">
    <property type="entry name" value="MYB PROTEIN-RELATED"/>
    <property type="match status" value="1"/>
</dbReference>
<dbReference type="EMBL" id="MPUH01001198">
    <property type="protein sequence ID" value="OMJ69437.1"/>
    <property type="molecule type" value="Genomic_DNA"/>
</dbReference>
<evidence type="ECO:0000259" key="1">
    <source>
        <dbReference type="PROSITE" id="PS50090"/>
    </source>
</evidence>
<dbReference type="InterPro" id="IPR050560">
    <property type="entry name" value="MYB_TF"/>
</dbReference>
<sequence>MDIGDYLRKQFKESGNQQFHIEGDIWLVPCVANYSQNDFKPLLKPLSCNIQSDHQNNKQGWTSMEEEILLKIVSSRGAKAWSAVAKELNAMIHDGNPIRQGRHCRERWFNHVDPNLKKGSWTEEEDQFIIQQQVLIGNRWSEIAKKMQGRTENSVKNRYKSLMRKKPDYDSKDESISYDNTSEKEMDIQAASPNFNTLMLLSPQIVNFDYSESLHASPQEKFVRPSLVVMRSISQKLPSLQRISETKERLKQELLETTPSPSAFLHLRN</sequence>
<dbReference type="PANTHER" id="PTHR45614:SF25">
    <property type="entry name" value="MYB PROTEIN"/>
    <property type="match status" value="1"/>
</dbReference>
<dbReference type="Pfam" id="PF00249">
    <property type="entry name" value="Myb_DNA-binding"/>
    <property type="match status" value="2"/>
</dbReference>
<dbReference type="InterPro" id="IPR009057">
    <property type="entry name" value="Homeodomain-like_sf"/>
</dbReference>
<comment type="caution">
    <text evidence="3">The sequence shown here is derived from an EMBL/GenBank/DDBJ whole genome shotgun (WGS) entry which is preliminary data.</text>
</comment>
<dbReference type="GO" id="GO:0000978">
    <property type="term" value="F:RNA polymerase II cis-regulatory region sequence-specific DNA binding"/>
    <property type="evidence" value="ECO:0007669"/>
    <property type="project" value="TreeGrafter"/>
</dbReference>
<feature type="domain" description="HTH myb-type" evidence="2">
    <location>
        <begin position="113"/>
        <end position="167"/>
    </location>
</feature>
<dbReference type="InterPro" id="IPR017930">
    <property type="entry name" value="Myb_dom"/>
</dbReference>
<protein>
    <recommendedName>
        <fullName evidence="5">Myb-like DNA-binding domain containing protein</fullName>
    </recommendedName>
</protein>
<dbReference type="Proteomes" id="UP000187209">
    <property type="component" value="Unassembled WGS sequence"/>
</dbReference>
<dbReference type="InterPro" id="IPR001005">
    <property type="entry name" value="SANT/Myb"/>
</dbReference>
<feature type="domain" description="Myb-like" evidence="1">
    <location>
        <begin position="53"/>
        <end position="112"/>
    </location>
</feature>
<dbReference type="PROSITE" id="PS50090">
    <property type="entry name" value="MYB_LIKE"/>
    <property type="match status" value="2"/>
</dbReference>
<keyword evidence="4" id="KW-1185">Reference proteome</keyword>
<reference evidence="3 4" key="1">
    <citation type="submission" date="2016-11" db="EMBL/GenBank/DDBJ databases">
        <title>The macronuclear genome of Stentor coeruleus: a giant cell with tiny introns.</title>
        <authorList>
            <person name="Slabodnick M."/>
            <person name="Ruby J.G."/>
            <person name="Reiff S.B."/>
            <person name="Swart E.C."/>
            <person name="Gosai S."/>
            <person name="Prabakaran S."/>
            <person name="Witkowska E."/>
            <person name="Larue G.E."/>
            <person name="Fisher S."/>
            <person name="Freeman R.M."/>
            <person name="Gunawardena J."/>
            <person name="Chu W."/>
            <person name="Stover N.A."/>
            <person name="Gregory B.D."/>
            <person name="Nowacki M."/>
            <person name="Derisi J."/>
            <person name="Roy S.W."/>
            <person name="Marshall W.F."/>
            <person name="Sood P."/>
        </authorList>
    </citation>
    <scope>NUCLEOTIDE SEQUENCE [LARGE SCALE GENOMIC DNA]</scope>
    <source>
        <strain evidence="3">WM001</strain>
    </source>
</reference>
<dbReference type="AlphaFoldDB" id="A0A1R2AY69"/>
<dbReference type="CDD" id="cd00167">
    <property type="entry name" value="SANT"/>
    <property type="match status" value="2"/>
</dbReference>
<dbReference type="GO" id="GO:0000981">
    <property type="term" value="F:DNA-binding transcription factor activity, RNA polymerase II-specific"/>
    <property type="evidence" value="ECO:0007669"/>
    <property type="project" value="TreeGrafter"/>
</dbReference>
<dbReference type="Gene3D" id="1.10.10.60">
    <property type="entry name" value="Homeodomain-like"/>
    <property type="match status" value="2"/>
</dbReference>
<proteinExistence type="predicted"/>
<evidence type="ECO:0000259" key="2">
    <source>
        <dbReference type="PROSITE" id="PS51294"/>
    </source>
</evidence>
<feature type="domain" description="Myb-like" evidence="1">
    <location>
        <begin position="113"/>
        <end position="163"/>
    </location>
</feature>
<evidence type="ECO:0000313" key="3">
    <source>
        <dbReference type="EMBL" id="OMJ69437.1"/>
    </source>
</evidence>
<evidence type="ECO:0008006" key="5">
    <source>
        <dbReference type="Google" id="ProtNLM"/>
    </source>
</evidence>